<dbReference type="AlphaFoldDB" id="D6X493"/>
<sequence>MAATYTEHPSQINTLRMDPVADKQFHRGPYRITTMSVYDGAYSTIAIATDDVARGVSPMSEGSRIL</sequence>
<dbReference type="EMBL" id="KQ971410">
    <property type="protein sequence ID" value="EEZ97525.1"/>
    <property type="molecule type" value="Genomic_DNA"/>
</dbReference>
<name>D6X493_TRICA</name>
<reference evidence="1 2" key="2">
    <citation type="journal article" date="2010" name="Nucleic Acids Res.">
        <title>BeetleBase in 2010: revisions to provide comprehensive genomic information for Tribolium castaneum.</title>
        <authorList>
            <person name="Kim H.S."/>
            <person name="Murphy T."/>
            <person name="Xia J."/>
            <person name="Caragea D."/>
            <person name="Park Y."/>
            <person name="Beeman R.W."/>
            <person name="Lorenzen M.D."/>
            <person name="Butcher S."/>
            <person name="Manak J.R."/>
            <person name="Brown S.J."/>
        </authorList>
    </citation>
    <scope>NUCLEOTIDE SEQUENCE [LARGE SCALE GENOMIC DNA]</scope>
    <source>
        <strain evidence="1 2">Georgia GA2</strain>
    </source>
</reference>
<reference evidence="1 2" key="1">
    <citation type="journal article" date="2008" name="Nature">
        <title>The genome of the model beetle and pest Tribolium castaneum.</title>
        <authorList>
            <consortium name="Tribolium Genome Sequencing Consortium"/>
            <person name="Richards S."/>
            <person name="Gibbs R.A."/>
            <person name="Weinstock G.M."/>
            <person name="Brown S.J."/>
            <person name="Denell R."/>
            <person name="Beeman R.W."/>
            <person name="Gibbs R."/>
            <person name="Beeman R.W."/>
            <person name="Brown S.J."/>
            <person name="Bucher G."/>
            <person name="Friedrich M."/>
            <person name="Grimmelikhuijzen C.J."/>
            <person name="Klingler M."/>
            <person name="Lorenzen M."/>
            <person name="Richards S."/>
            <person name="Roth S."/>
            <person name="Schroder R."/>
            <person name="Tautz D."/>
            <person name="Zdobnov E.M."/>
            <person name="Muzny D."/>
            <person name="Gibbs R.A."/>
            <person name="Weinstock G.M."/>
            <person name="Attaway T."/>
            <person name="Bell S."/>
            <person name="Buhay C.J."/>
            <person name="Chandrabose M.N."/>
            <person name="Chavez D."/>
            <person name="Clerk-Blankenburg K.P."/>
            <person name="Cree A."/>
            <person name="Dao M."/>
            <person name="Davis C."/>
            <person name="Chacko J."/>
            <person name="Dinh H."/>
            <person name="Dugan-Rocha S."/>
            <person name="Fowler G."/>
            <person name="Garner T.T."/>
            <person name="Garnes J."/>
            <person name="Gnirke A."/>
            <person name="Hawes A."/>
            <person name="Hernandez J."/>
            <person name="Hines S."/>
            <person name="Holder M."/>
            <person name="Hume J."/>
            <person name="Jhangiani S.N."/>
            <person name="Joshi V."/>
            <person name="Khan Z.M."/>
            <person name="Jackson L."/>
            <person name="Kovar C."/>
            <person name="Kowis A."/>
            <person name="Lee S."/>
            <person name="Lewis L.R."/>
            <person name="Margolis J."/>
            <person name="Morgan M."/>
            <person name="Nazareth L.V."/>
            <person name="Nguyen N."/>
            <person name="Okwuonu G."/>
            <person name="Parker D."/>
            <person name="Richards S."/>
            <person name="Ruiz S.J."/>
            <person name="Santibanez J."/>
            <person name="Savard J."/>
            <person name="Scherer S.E."/>
            <person name="Schneider B."/>
            <person name="Sodergren E."/>
            <person name="Tautz D."/>
            <person name="Vattahil S."/>
            <person name="Villasana D."/>
            <person name="White C.S."/>
            <person name="Wright R."/>
            <person name="Park Y."/>
            <person name="Beeman R.W."/>
            <person name="Lord J."/>
            <person name="Oppert B."/>
            <person name="Lorenzen M."/>
            <person name="Brown S."/>
            <person name="Wang L."/>
            <person name="Savard J."/>
            <person name="Tautz D."/>
            <person name="Richards S."/>
            <person name="Weinstock G."/>
            <person name="Gibbs R.A."/>
            <person name="Liu Y."/>
            <person name="Worley K."/>
            <person name="Weinstock G."/>
            <person name="Elsik C.G."/>
            <person name="Reese J.T."/>
            <person name="Elhaik E."/>
            <person name="Landan G."/>
            <person name="Graur D."/>
            <person name="Arensburger P."/>
            <person name="Atkinson P."/>
            <person name="Beeman R.W."/>
            <person name="Beidler J."/>
            <person name="Brown S.J."/>
            <person name="Demuth J.P."/>
            <person name="Drury D.W."/>
            <person name="Du Y.Z."/>
            <person name="Fujiwara H."/>
            <person name="Lorenzen M."/>
            <person name="Maselli V."/>
            <person name="Osanai M."/>
            <person name="Park Y."/>
            <person name="Robertson H.M."/>
            <person name="Tu Z."/>
            <person name="Wang J.J."/>
            <person name="Wang S."/>
            <person name="Richards S."/>
            <person name="Song H."/>
            <person name="Zhang L."/>
            <person name="Sodergren E."/>
            <person name="Werner D."/>
            <person name="Stanke M."/>
            <person name="Morgenstern B."/>
            <person name="Solovyev V."/>
            <person name="Kosarev P."/>
            <person name="Brown G."/>
            <person name="Chen H.C."/>
            <person name="Ermolaeva O."/>
            <person name="Hlavina W."/>
            <person name="Kapustin Y."/>
            <person name="Kiryutin B."/>
            <person name="Kitts P."/>
            <person name="Maglott D."/>
            <person name="Pruitt K."/>
            <person name="Sapojnikov V."/>
            <person name="Souvorov A."/>
            <person name="Mackey A.J."/>
            <person name="Waterhouse R.M."/>
            <person name="Wyder S."/>
            <person name="Zdobnov E.M."/>
            <person name="Zdobnov E.M."/>
            <person name="Wyder S."/>
            <person name="Kriventseva E.V."/>
            <person name="Kadowaki T."/>
            <person name="Bork P."/>
            <person name="Aranda M."/>
            <person name="Bao R."/>
            <person name="Beermann A."/>
            <person name="Berns N."/>
            <person name="Bolognesi R."/>
            <person name="Bonneton F."/>
            <person name="Bopp D."/>
            <person name="Brown S.J."/>
            <person name="Bucher G."/>
            <person name="Butts T."/>
            <person name="Chaumot A."/>
            <person name="Denell R.E."/>
            <person name="Ferrier D.E."/>
            <person name="Friedrich M."/>
            <person name="Gordon C.M."/>
            <person name="Jindra M."/>
            <person name="Klingler M."/>
            <person name="Lan Q."/>
            <person name="Lattorff H.M."/>
            <person name="Laudet V."/>
            <person name="von Levetsow C."/>
            <person name="Liu Z."/>
            <person name="Lutz R."/>
            <person name="Lynch J.A."/>
            <person name="da Fonseca R.N."/>
            <person name="Posnien N."/>
            <person name="Reuter R."/>
            <person name="Roth S."/>
            <person name="Savard J."/>
            <person name="Schinko J.B."/>
            <person name="Schmitt C."/>
            <person name="Schoppmeier M."/>
            <person name="Schroder R."/>
            <person name="Shippy T.D."/>
            <person name="Simonnet F."/>
            <person name="Marques-Souza H."/>
            <person name="Tautz D."/>
            <person name="Tomoyasu Y."/>
            <person name="Trauner J."/>
            <person name="Van der Zee M."/>
            <person name="Vervoort M."/>
            <person name="Wittkopp N."/>
            <person name="Wimmer E.A."/>
            <person name="Yang X."/>
            <person name="Jones A.K."/>
            <person name="Sattelle D.B."/>
            <person name="Ebert P.R."/>
            <person name="Nelson D."/>
            <person name="Scott J.G."/>
            <person name="Beeman R.W."/>
            <person name="Muthukrishnan S."/>
            <person name="Kramer K.J."/>
            <person name="Arakane Y."/>
            <person name="Beeman R.W."/>
            <person name="Zhu Q."/>
            <person name="Hogenkamp D."/>
            <person name="Dixit R."/>
            <person name="Oppert B."/>
            <person name="Jiang H."/>
            <person name="Zou Z."/>
            <person name="Marshall J."/>
            <person name="Elpidina E."/>
            <person name="Vinokurov K."/>
            <person name="Oppert C."/>
            <person name="Zou Z."/>
            <person name="Evans J."/>
            <person name="Lu Z."/>
            <person name="Zhao P."/>
            <person name="Sumathipala N."/>
            <person name="Altincicek B."/>
            <person name="Vilcinskas A."/>
            <person name="Williams M."/>
            <person name="Hultmark D."/>
            <person name="Hetru C."/>
            <person name="Jiang H."/>
            <person name="Grimmelikhuijzen C.J."/>
            <person name="Hauser F."/>
            <person name="Cazzamali G."/>
            <person name="Williamson M."/>
            <person name="Park Y."/>
            <person name="Li B."/>
            <person name="Tanaka Y."/>
            <person name="Predel R."/>
            <person name="Neupert S."/>
            <person name="Schachtner J."/>
            <person name="Verleyen P."/>
            <person name="Raible F."/>
            <person name="Bork P."/>
            <person name="Friedrich M."/>
            <person name="Walden K.K."/>
            <person name="Robertson H.M."/>
            <person name="Angeli S."/>
            <person name="Foret S."/>
            <person name="Bucher G."/>
            <person name="Schuetz S."/>
            <person name="Maleszka R."/>
            <person name="Wimmer E.A."/>
            <person name="Beeman R.W."/>
            <person name="Lorenzen M."/>
            <person name="Tomoyasu Y."/>
            <person name="Miller S.C."/>
            <person name="Grossmann D."/>
            <person name="Bucher G."/>
        </authorList>
    </citation>
    <scope>NUCLEOTIDE SEQUENCE [LARGE SCALE GENOMIC DNA]</scope>
    <source>
        <strain evidence="1 2">Georgia GA2</strain>
    </source>
</reference>
<accession>D6X493</accession>
<keyword evidence="2" id="KW-1185">Reference proteome</keyword>
<gene>
    <name evidence="1" type="primary">GLEAN_11370</name>
    <name evidence="1" type="ORF">TcasGA2_TC011370</name>
</gene>
<organism evidence="1 2">
    <name type="scientific">Tribolium castaneum</name>
    <name type="common">Red flour beetle</name>
    <dbReference type="NCBI Taxonomy" id="7070"/>
    <lineage>
        <taxon>Eukaryota</taxon>
        <taxon>Metazoa</taxon>
        <taxon>Ecdysozoa</taxon>
        <taxon>Arthropoda</taxon>
        <taxon>Hexapoda</taxon>
        <taxon>Insecta</taxon>
        <taxon>Pterygota</taxon>
        <taxon>Neoptera</taxon>
        <taxon>Endopterygota</taxon>
        <taxon>Coleoptera</taxon>
        <taxon>Polyphaga</taxon>
        <taxon>Cucujiformia</taxon>
        <taxon>Tenebrionidae</taxon>
        <taxon>Tenebrionidae incertae sedis</taxon>
        <taxon>Tribolium</taxon>
    </lineage>
</organism>
<evidence type="ECO:0000313" key="2">
    <source>
        <dbReference type="Proteomes" id="UP000007266"/>
    </source>
</evidence>
<proteinExistence type="predicted"/>
<protein>
    <submittedName>
        <fullName evidence="1">Uncharacterized protein</fullName>
    </submittedName>
</protein>
<dbReference type="HOGENOM" id="CLU_2834447_0_0_1"/>
<evidence type="ECO:0000313" key="1">
    <source>
        <dbReference type="EMBL" id="EEZ97525.1"/>
    </source>
</evidence>
<dbReference type="Proteomes" id="UP000007266">
    <property type="component" value="Unassembled WGS sequence"/>
</dbReference>